<dbReference type="RefSeq" id="WP_344712993.1">
    <property type="nucleotide sequence ID" value="NZ_BAABCB010000007.1"/>
</dbReference>
<dbReference type="Pfam" id="PF00515">
    <property type="entry name" value="TPR_1"/>
    <property type="match status" value="1"/>
</dbReference>
<evidence type="ECO:0000313" key="3">
    <source>
        <dbReference type="EMBL" id="GAA4241837.1"/>
    </source>
</evidence>
<evidence type="ECO:0000313" key="4">
    <source>
        <dbReference type="Proteomes" id="UP001501682"/>
    </source>
</evidence>
<accession>A0ABP8CPG7</accession>
<evidence type="ECO:0000256" key="2">
    <source>
        <dbReference type="SAM" id="Coils"/>
    </source>
</evidence>
<dbReference type="InterPro" id="IPR011990">
    <property type="entry name" value="TPR-like_helical_dom_sf"/>
</dbReference>
<dbReference type="SMART" id="SM00028">
    <property type="entry name" value="TPR"/>
    <property type="match status" value="2"/>
</dbReference>
<dbReference type="SUPFAM" id="SSF48452">
    <property type="entry name" value="TPR-like"/>
    <property type="match status" value="1"/>
</dbReference>
<keyword evidence="4" id="KW-1185">Reference proteome</keyword>
<reference evidence="4" key="1">
    <citation type="journal article" date="2019" name="Int. J. Syst. Evol. Microbiol.">
        <title>The Global Catalogue of Microorganisms (GCM) 10K type strain sequencing project: providing services to taxonomists for standard genome sequencing and annotation.</title>
        <authorList>
            <consortium name="The Broad Institute Genomics Platform"/>
            <consortium name="The Broad Institute Genome Sequencing Center for Infectious Disease"/>
            <person name="Wu L."/>
            <person name="Ma J."/>
        </authorList>
    </citation>
    <scope>NUCLEOTIDE SEQUENCE [LARGE SCALE GENOMIC DNA]</scope>
    <source>
        <strain evidence="4">JCM 17633</strain>
    </source>
</reference>
<comment type="caution">
    <text evidence="3">The sequence shown here is derived from an EMBL/GenBank/DDBJ whole genome shotgun (WGS) entry which is preliminary data.</text>
</comment>
<keyword evidence="1" id="KW-0802">TPR repeat</keyword>
<gene>
    <name evidence="3" type="ORF">GCM10022292_09820</name>
</gene>
<organism evidence="3 4">
    <name type="scientific">Winogradskyella damuponensis</name>
    <dbReference type="NCBI Taxonomy" id="943939"/>
    <lineage>
        <taxon>Bacteria</taxon>
        <taxon>Pseudomonadati</taxon>
        <taxon>Bacteroidota</taxon>
        <taxon>Flavobacteriia</taxon>
        <taxon>Flavobacteriales</taxon>
        <taxon>Flavobacteriaceae</taxon>
        <taxon>Winogradskyella</taxon>
    </lineage>
</organism>
<dbReference type="EMBL" id="BAABCB010000007">
    <property type="protein sequence ID" value="GAA4241837.1"/>
    <property type="molecule type" value="Genomic_DNA"/>
</dbReference>
<dbReference type="InterPro" id="IPR019734">
    <property type="entry name" value="TPR_rpt"/>
</dbReference>
<feature type="repeat" description="TPR" evidence="1">
    <location>
        <begin position="334"/>
        <end position="367"/>
    </location>
</feature>
<dbReference type="Proteomes" id="UP001501682">
    <property type="component" value="Unassembled WGS sequence"/>
</dbReference>
<name>A0ABP8CPG7_9FLAO</name>
<evidence type="ECO:0000256" key="1">
    <source>
        <dbReference type="PROSITE-ProRule" id="PRU00339"/>
    </source>
</evidence>
<proteinExistence type="predicted"/>
<feature type="coiled-coil region" evidence="2">
    <location>
        <begin position="182"/>
        <end position="209"/>
    </location>
</feature>
<sequence>MTKKSILFCIIFICSLGTINAQKEVCNTKLSIFHENVKAKKYDAAYEPWLYVRTECPNLNIAIYIDGEKILKYKIENSVDDLKLEFLQDLINLWKERQHYFANRTSKGEYDAKICQLQYDYKDNFKKSNDELYDCFNNAFIADSKTFTHPKSLYTYFSVMVDLYDAAKKTDAELFNTYDDVSEKIQVEIQNYSEKLNELVLKMESGEALSSKEKNRKKVYESYLKNYALIQGNIDAILSKKANCDNLIPLYTKAFEINKNDAVWLKRAVSRMYHKECTEAALYEKLVKQYDEVSPSADTKVYVATILIKKNKTAEAFKFLEEAYELETDTFKKSKLALRIGVILKKQKQYSKARGYFNKALKLNPANGNPHVLIAEMYGESAKHCGKDNFYQRAVYWLAAKEAKKGSRVDPTLQKLVNQYVANYEAKAPTKEDIFLRDMSGKTIEIGCWINSSIVVP</sequence>
<dbReference type="PROSITE" id="PS50005">
    <property type="entry name" value="TPR"/>
    <property type="match status" value="1"/>
</dbReference>
<dbReference type="Gene3D" id="1.25.40.10">
    <property type="entry name" value="Tetratricopeptide repeat domain"/>
    <property type="match status" value="1"/>
</dbReference>
<protein>
    <recommendedName>
        <fullName evidence="5">Tetratricopeptide repeat protein</fullName>
    </recommendedName>
</protein>
<evidence type="ECO:0008006" key="5">
    <source>
        <dbReference type="Google" id="ProtNLM"/>
    </source>
</evidence>
<keyword evidence="2" id="KW-0175">Coiled coil</keyword>